<reference evidence="6" key="1">
    <citation type="submission" date="2020-05" db="EMBL/GenBank/DDBJ databases">
        <title>Phylogenomic resolution of chytrid fungi.</title>
        <authorList>
            <person name="Stajich J.E."/>
            <person name="Amses K."/>
            <person name="Simmons R."/>
            <person name="Seto K."/>
            <person name="Myers J."/>
            <person name="Bonds A."/>
            <person name="Quandt C.A."/>
            <person name="Barry K."/>
            <person name="Liu P."/>
            <person name="Grigoriev I."/>
            <person name="Longcore J.E."/>
            <person name="James T.Y."/>
        </authorList>
    </citation>
    <scope>NUCLEOTIDE SEQUENCE</scope>
    <source>
        <strain evidence="6">JEL0513</strain>
    </source>
</reference>
<feature type="compositionally biased region" description="Basic and acidic residues" evidence="4">
    <location>
        <begin position="58"/>
        <end position="71"/>
    </location>
</feature>
<feature type="non-terminal residue" evidence="6">
    <location>
        <position position="333"/>
    </location>
</feature>
<dbReference type="SMART" id="SM00338">
    <property type="entry name" value="BRLZ"/>
    <property type="match status" value="1"/>
</dbReference>
<dbReference type="InterPro" id="IPR046347">
    <property type="entry name" value="bZIP_sf"/>
</dbReference>
<proteinExistence type="predicted"/>
<feature type="compositionally biased region" description="Polar residues" evidence="4">
    <location>
        <begin position="37"/>
        <end position="53"/>
    </location>
</feature>
<dbReference type="CDD" id="cd14688">
    <property type="entry name" value="bZIP_YAP"/>
    <property type="match status" value="1"/>
</dbReference>
<keyword evidence="3" id="KW-0175">Coiled coil</keyword>
<dbReference type="GO" id="GO:0001228">
    <property type="term" value="F:DNA-binding transcription activator activity, RNA polymerase II-specific"/>
    <property type="evidence" value="ECO:0007669"/>
    <property type="project" value="TreeGrafter"/>
</dbReference>
<dbReference type="SUPFAM" id="SSF57959">
    <property type="entry name" value="Leucine zipper domain"/>
    <property type="match status" value="1"/>
</dbReference>
<keyword evidence="7" id="KW-1185">Reference proteome</keyword>
<feature type="coiled-coil region" evidence="3">
    <location>
        <begin position="115"/>
        <end position="142"/>
    </location>
</feature>
<dbReference type="EMBL" id="JADGJH010000433">
    <property type="protein sequence ID" value="KAJ3129190.1"/>
    <property type="molecule type" value="Genomic_DNA"/>
</dbReference>
<evidence type="ECO:0000256" key="1">
    <source>
        <dbReference type="ARBA" id="ARBA00004123"/>
    </source>
</evidence>
<dbReference type="Gene3D" id="1.20.5.170">
    <property type="match status" value="1"/>
</dbReference>
<organism evidence="6 7">
    <name type="scientific">Physocladia obscura</name>
    <dbReference type="NCBI Taxonomy" id="109957"/>
    <lineage>
        <taxon>Eukaryota</taxon>
        <taxon>Fungi</taxon>
        <taxon>Fungi incertae sedis</taxon>
        <taxon>Chytridiomycota</taxon>
        <taxon>Chytridiomycota incertae sedis</taxon>
        <taxon>Chytridiomycetes</taxon>
        <taxon>Chytridiales</taxon>
        <taxon>Chytriomycetaceae</taxon>
        <taxon>Physocladia</taxon>
    </lineage>
</organism>
<feature type="region of interest" description="Disordered" evidence="4">
    <location>
        <begin position="37"/>
        <end position="79"/>
    </location>
</feature>
<dbReference type="InterPro" id="IPR004827">
    <property type="entry name" value="bZIP"/>
</dbReference>
<evidence type="ECO:0000256" key="4">
    <source>
        <dbReference type="SAM" id="MobiDB-lite"/>
    </source>
</evidence>
<dbReference type="GO" id="GO:0090575">
    <property type="term" value="C:RNA polymerase II transcription regulator complex"/>
    <property type="evidence" value="ECO:0007669"/>
    <property type="project" value="TreeGrafter"/>
</dbReference>
<evidence type="ECO:0000259" key="5">
    <source>
        <dbReference type="SMART" id="SM00338"/>
    </source>
</evidence>
<protein>
    <recommendedName>
        <fullName evidence="5">BZIP domain-containing protein</fullName>
    </recommendedName>
</protein>
<evidence type="ECO:0000256" key="3">
    <source>
        <dbReference type="SAM" id="Coils"/>
    </source>
</evidence>
<dbReference type="PANTHER" id="PTHR40621:SF6">
    <property type="entry name" value="AP-1-LIKE TRANSCRIPTION FACTOR YAP1-RELATED"/>
    <property type="match status" value="1"/>
</dbReference>
<keyword evidence="2" id="KW-0539">Nucleus</keyword>
<feature type="domain" description="BZIP" evidence="5">
    <location>
        <begin position="65"/>
        <end position="138"/>
    </location>
</feature>
<comment type="caution">
    <text evidence="6">The sequence shown here is derived from an EMBL/GenBank/DDBJ whole genome shotgun (WGS) entry which is preliminary data.</text>
</comment>
<gene>
    <name evidence="6" type="ORF">HK100_008773</name>
</gene>
<dbReference type="Proteomes" id="UP001211907">
    <property type="component" value="Unassembled WGS sequence"/>
</dbReference>
<name>A0AAD5XFE6_9FUNG</name>
<accession>A0AAD5XFE6</accession>
<evidence type="ECO:0000313" key="6">
    <source>
        <dbReference type="EMBL" id="KAJ3129190.1"/>
    </source>
</evidence>
<dbReference type="InterPro" id="IPR050936">
    <property type="entry name" value="AP-1-like"/>
</dbReference>
<dbReference type="AlphaFoldDB" id="A0AAD5XFE6"/>
<comment type="subcellular location">
    <subcellularLocation>
        <location evidence="1">Nucleus</location>
    </subcellularLocation>
</comment>
<dbReference type="PANTHER" id="PTHR40621">
    <property type="entry name" value="TRANSCRIPTION FACTOR KAPC-RELATED"/>
    <property type="match status" value="1"/>
</dbReference>
<evidence type="ECO:0000256" key="2">
    <source>
        <dbReference type="ARBA" id="ARBA00023242"/>
    </source>
</evidence>
<dbReference type="GO" id="GO:0000976">
    <property type="term" value="F:transcription cis-regulatory region binding"/>
    <property type="evidence" value="ECO:0007669"/>
    <property type="project" value="InterPro"/>
</dbReference>
<evidence type="ECO:0000313" key="7">
    <source>
        <dbReference type="Proteomes" id="UP001211907"/>
    </source>
</evidence>
<sequence>MEQNLNWLLGFGNKHLGHPALFDDQNRATETCLQNTPAQNSLSLPVQSQSISQKKPREKPGRRLANDEPSTKRVAQSREWQRAFRERKANYVKELEDKVANLTQIIDANGPSPAEVALSARIAALTARVAALESENANLKQGANNHPCNIMDTSNNLFGFETTLPDISGLFSTGGNSSDYLQPSPNDVNWRLKQAVSAAVVSDAETLGNTSAESLNYVDFNLLQELDQNVSTFVVPPLELPELLQTKKKDPIAIETHEKLLKLPSLQKHADLLDGLCSAFAKFSANEKEDIEPKNSISNELMEICRRKEDVLAVCSKEDREKFHQVLKETREK</sequence>